<dbReference type="OrthoDB" id="3831424at2"/>
<evidence type="ECO:0000313" key="1">
    <source>
        <dbReference type="EMBL" id="SFR06663.1"/>
    </source>
</evidence>
<dbReference type="STRING" id="84724.SAMN04488564_1021048"/>
<reference evidence="2" key="1">
    <citation type="submission" date="2016-10" db="EMBL/GenBank/DDBJ databases">
        <authorList>
            <person name="Varghese N."/>
            <person name="Submissions S."/>
        </authorList>
    </citation>
    <scope>NUCLEOTIDE SEQUENCE [LARGE SCALE GENOMIC DNA]</scope>
    <source>
        <strain evidence="2">DSM 44232</strain>
    </source>
</reference>
<proteinExistence type="predicted"/>
<name>A0A1I6DMD9_9PSEU</name>
<dbReference type="Proteomes" id="UP000198583">
    <property type="component" value="Unassembled WGS sequence"/>
</dbReference>
<evidence type="ECO:0000313" key="2">
    <source>
        <dbReference type="Proteomes" id="UP000198583"/>
    </source>
</evidence>
<dbReference type="EMBL" id="FOYL01000002">
    <property type="protein sequence ID" value="SFR06663.1"/>
    <property type="molecule type" value="Genomic_DNA"/>
</dbReference>
<dbReference type="AlphaFoldDB" id="A0A1I6DMD9"/>
<sequence length="398" mass="44970">MTLQDYLAAGAFAAGVLALPAAWAAWSSWRTARRAGGKDRFRDQLQSLRDNQKALTRRMLAASPEHLRQTDLPVLTKPEWARLFPFDLADVQVEWLDEQLDDIAKFRRASSKVLAKVQIAPITRYSSALIEIAGLTRLFDGVIYRLVEVEFTGETKRMVFARATYFADLDTSEVLAFEAQTSRRRSYRRRLRDPFDFRKRVAGLGIDTLTIRRDGERAGFFLHQRDPKNVVNNASMIGLIPAGEFTPSDVSNEAVSRDLDLWRNIMREYAEEMLGVPDAQGQGGRWIDYASESPYWELEMARATGHLQVKVLGLGVDPLPWKTELLTVCVIDAEVFDRVFAPVPARNEEGTIIAGDRKTGLPFDEATVERYCRAYNVSPNTEACLRLAWQHRTALGLG</sequence>
<gene>
    <name evidence="1" type="ORF">SAMN04488564_1021048</name>
</gene>
<protein>
    <submittedName>
        <fullName evidence="1">Uncharacterized protein</fullName>
    </submittedName>
</protein>
<organism evidence="1 2">
    <name type="scientific">Lentzea waywayandensis</name>
    <dbReference type="NCBI Taxonomy" id="84724"/>
    <lineage>
        <taxon>Bacteria</taxon>
        <taxon>Bacillati</taxon>
        <taxon>Actinomycetota</taxon>
        <taxon>Actinomycetes</taxon>
        <taxon>Pseudonocardiales</taxon>
        <taxon>Pseudonocardiaceae</taxon>
        <taxon>Lentzea</taxon>
    </lineage>
</organism>
<keyword evidence="2" id="KW-1185">Reference proteome</keyword>
<accession>A0A1I6DMD9</accession>
<dbReference type="RefSeq" id="WP_143138582.1">
    <property type="nucleotide sequence ID" value="NZ_FOYL01000002.1"/>
</dbReference>